<gene>
    <name evidence="1" type="ORF">SDRG_00005</name>
</gene>
<organism evidence="1 2">
    <name type="scientific">Saprolegnia diclina (strain VS20)</name>
    <dbReference type="NCBI Taxonomy" id="1156394"/>
    <lineage>
        <taxon>Eukaryota</taxon>
        <taxon>Sar</taxon>
        <taxon>Stramenopiles</taxon>
        <taxon>Oomycota</taxon>
        <taxon>Saprolegniomycetes</taxon>
        <taxon>Saprolegniales</taxon>
        <taxon>Saprolegniaceae</taxon>
        <taxon>Saprolegnia</taxon>
    </lineage>
</organism>
<reference evidence="1 2" key="1">
    <citation type="submission" date="2012-04" db="EMBL/GenBank/DDBJ databases">
        <title>The Genome Sequence of Saprolegnia declina VS20.</title>
        <authorList>
            <consortium name="The Broad Institute Genome Sequencing Platform"/>
            <person name="Russ C."/>
            <person name="Nusbaum C."/>
            <person name="Tyler B."/>
            <person name="van West P."/>
            <person name="Dieguez-Uribeondo J."/>
            <person name="de Bruijn I."/>
            <person name="Tripathy S."/>
            <person name="Jiang R."/>
            <person name="Young S.K."/>
            <person name="Zeng Q."/>
            <person name="Gargeya S."/>
            <person name="Fitzgerald M."/>
            <person name="Haas B."/>
            <person name="Abouelleil A."/>
            <person name="Alvarado L."/>
            <person name="Arachchi H.M."/>
            <person name="Berlin A."/>
            <person name="Chapman S.B."/>
            <person name="Goldberg J."/>
            <person name="Griggs A."/>
            <person name="Gujja S."/>
            <person name="Hansen M."/>
            <person name="Howarth C."/>
            <person name="Imamovic A."/>
            <person name="Larimer J."/>
            <person name="McCowen C."/>
            <person name="Montmayeur A."/>
            <person name="Murphy C."/>
            <person name="Neiman D."/>
            <person name="Pearson M."/>
            <person name="Priest M."/>
            <person name="Roberts A."/>
            <person name="Saif S."/>
            <person name="Shea T."/>
            <person name="Sisk P."/>
            <person name="Sykes S."/>
            <person name="Wortman J."/>
            <person name="Nusbaum C."/>
            <person name="Birren B."/>
        </authorList>
    </citation>
    <scope>NUCLEOTIDE SEQUENCE [LARGE SCALE GENOMIC DNA]</scope>
    <source>
        <strain evidence="1 2">VS20</strain>
    </source>
</reference>
<dbReference type="EMBL" id="JH767132">
    <property type="protein sequence ID" value="EQC42265.1"/>
    <property type="molecule type" value="Genomic_DNA"/>
</dbReference>
<keyword evidence="2" id="KW-1185">Reference proteome</keyword>
<dbReference type="AlphaFoldDB" id="T0R732"/>
<dbReference type="VEuPathDB" id="FungiDB:SDRG_00005"/>
<dbReference type="Proteomes" id="UP000030762">
    <property type="component" value="Unassembled WGS sequence"/>
</dbReference>
<protein>
    <submittedName>
        <fullName evidence="1">Uncharacterized protein</fullName>
    </submittedName>
</protein>
<name>T0R732_SAPDV</name>
<evidence type="ECO:0000313" key="2">
    <source>
        <dbReference type="Proteomes" id="UP000030762"/>
    </source>
</evidence>
<proteinExistence type="predicted"/>
<evidence type="ECO:0000313" key="1">
    <source>
        <dbReference type="EMBL" id="EQC42265.1"/>
    </source>
</evidence>
<dbReference type="OrthoDB" id="64627at2759"/>
<dbReference type="OMA" id="PDVWHAF"/>
<dbReference type="GeneID" id="19940732"/>
<sequence>MIPTKRAAPASPSPADKRPCNASAVLTNPSLVGAITDYGTNCLALCPTLYDVFDLSNVKSCSFEEDEAAFNRLSGKHVMNGYVDHEEDLSKDELVVRAKASVTDPKALYRALEVHQKLAEIVAPIATTYELPAGGIQQFSLFGERAMLFAPSSRVDPTSNTWGRADLVKIFNNEEIELRDNGFGVPHGIGWHWYNLSEDGACAFCAAAGTVEENDELEKDGGYGEADNEIPDVWHAFLEAHGLHVNAFRSWRNYAYEALVENSEAHRAFCSNVMQPLQAHLRAHSSDVKFVTCDYRDGGDQIVSSSFVGGLTADGYLVGVFFGFEDVL</sequence>
<dbReference type="InParanoid" id="T0R732"/>
<accession>T0R732</accession>
<dbReference type="RefSeq" id="XP_008603688.1">
    <property type="nucleotide sequence ID" value="XM_008605466.1"/>
</dbReference>